<name>A0ACD4VME9_9CAUL</name>
<accession>A0ACD4VME9</accession>
<protein>
    <submittedName>
        <fullName evidence="1">Uncharacterized protein</fullName>
    </submittedName>
</protein>
<reference evidence="1" key="1">
    <citation type="submission" date="2023-03" db="EMBL/GenBank/DDBJ databases">
        <title>Genome sequence of Brevundimonas nasdae SJTX8.</title>
        <authorList>
            <person name="Liang R."/>
        </authorList>
    </citation>
    <scope>NUCLEOTIDE SEQUENCE</scope>
    <source>
        <strain evidence="1">X8</strain>
    </source>
</reference>
<organism evidence="1 2">
    <name type="scientific">Brevundimonas nasdae</name>
    <dbReference type="NCBI Taxonomy" id="172043"/>
    <lineage>
        <taxon>Bacteria</taxon>
        <taxon>Pseudomonadati</taxon>
        <taxon>Pseudomonadota</taxon>
        <taxon>Alphaproteobacteria</taxon>
        <taxon>Caulobacterales</taxon>
        <taxon>Caulobacteraceae</taxon>
        <taxon>Brevundimonas</taxon>
    </lineage>
</organism>
<evidence type="ECO:0000313" key="1">
    <source>
        <dbReference type="EMBL" id="WOB78429.1"/>
    </source>
</evidence>
<evidence type="ECO:0000313" key="2">
    <source>
        <dbReference type="Proteomes" id="UP001302493"/>
    </source>
</evidence>
<dbReference type="Proteomes" id="UP001302493">
    <property type="component" value="Chromosome"/>
</dbReference>
<gene>
    <name evidence="1" type="ORF">PZA08_14140</name>
</gene>
<dbReference type="EMBL" id="CP119180">
    <property type="protein sequence ID" value="WOB78429.1"/>
    <property type="molecule type" value="Genomic_DNA"/>
</dbReference>
<keyword evidence="2" id="KW-1185">Reference proteome</keyword>
<sequence length="95" mass="8718">MTNKNAAFLPIGIGLGLSIGVALGVALDNVGLGLALGTAIGSGFGVALMGAANMKAKKGGGSDGGAVMPSSDTFQPSGSDCSADSGCDGGGGGGD</sequence>
<proteinExistence type="predicted"/>